<dbReference type="SUPFAM" id="SSF55729">
    <property type="entry name" value="Acyl-CoA N-acyltransferases (Nat)"/>
    <property type="match status" value="1"/>
</dbReference>
<dbReference type="Pfam" id="PF00583">
    <property type="entry name" value="Acetyltransf_1"/>
    <property type="match status" value="1"/>
</dbReference>
<keyword evidence="2" id="KW-0012">Acyltransferase</keyword>
<evidence type="ECO:0000256" key="2">
    <source>
        <dbReference type="ARBA" id="ARBA00023315"/>
    </source>
</evidence>
<dbReference type="RefSeq" id="WP_107222769.1">
    <property type="nucleotide sequence ID" value="NZ_AP025334.1"/>
</dbReference>
<protein>
    <submittedName>
        <fullName evidence="4">GCN5 family N-acetyltransferase</fullName>
    </submittedName>
</protein>
<dbReference type="Proteomes" id="UP001320460">
    <property type="component" value="Chromosome"/>
</dbReference>
<evidence type="ECO:0000256" key="1">
    <source>
        <dbReference type="ARBA" id="ARBA00022679"/>
    </source>
</evidence>
<dbReference type="PANTHER" id="PTHR43877:SF2">
    <property type="entry name" value="AMINOALKYLPHOSPHONATE N-ACETYLTRANSFERASE-RELATED"/>
    <property type="match status" value="1"/>
</dbReference>
<name>A0ABN6LPG0_9ENTR</name>
<dbReference type="Gene3D" id="3.40.630.30">
    <property type="match status" value="1"/>
</dbReference>
<reference evidence="4 5" key="1">
    <citation type="submission" date="2021-12" db="EMBL/GenBank/DDBJ databases">
        <title>Complete genome sequence of Phytobacter diazotrophicus TA9734.</title>
        <authorList>
            <person name="Kubota H."/>
            <person name="Nakayama Y."/>
            <person name="Ariyoshi T."/>
        </authorList>
    </citation>
    <scope>NUCLEOTIDE SEQUENCE [LARGE SCALE GENOMIC DNA]</scope>
    <source>
        <strain evidence="4 5">TA9734</strain>
    </source>
</reference>
<dbReference type="EMBL" id="AP025334">
    <property type="protein sequence ID" value="BDD51061.1"/>
    <property type="molecule type" value="Genomic_DNA"/>
</dbReference>
<proteinExistence type="predicted"/>
<feature type="domain" description="N-acetyltransferase" evidence="3">
    <location>
        <begin position="2"/>
        <end position="152"/>
    </location>
</feature>
<organism evidence="4 5">
    <name type="scientific">Phytobacter diazotrophicus</name>
    <dbReference type="NCBI Taxonomy" id="395631"/>
    <lineage>
        <taxon>Bacteria</taxon>
        <taxon>Pseudomonadati</taxon>
        <taxon>Pseudomonadota</taxon>
        <taxon>Gammaproteobacteria</taxon>
        <taxon>Enterobacterales</taxon>
        <taxon>Enterobacteriaceae</taxon>
        <taxon>Phytobacter</taxon>
    </lineage>
</organism>
<dbReference type="PANTHER" id="PTHR43877">
    <property type="entry name" value="AMINOALKYLPHOSPHONATE N-ACETYLTRANSFERASE-RELATED-RELATED"/>
    <property type="match status" value="1"/>
</dbReference>
<evidence type="ECO:0000259" key="3">
    <source>
        <dbReference type="PROSITE" id="PS51186"/>
    </source>
</evidence>
<keyword evidence="5" id="KW-1185">Reference proteome</keyword>
<keyword evidence="1" id="KW-0808">Transferase</keyword>
<accession>A0ABN6LPG0</accession>
<dbReference type="InterPro" id="IPR050832">
    <property type="entry name" value="Bact_Acetyltransf"/>
</dbReference>
<evidence type="ECO:0000313" key="5">
    <source>
        <dbReference type="Proteomes" id="UP001320460"/>
    </source>
</evidence>
<dbReference type="InterPro" id="IPR016181">
    <property type="entry name" value="Acyl_CoA_acyltransferase"/>
</dbReference>
<gene>
    <name evidence="4" type="ORF">PDTA9734_25480</name>
</gene>
<dbReference type="InterPro" id="IPR000182">
    <property type="entry name" value="GNAT_dom"/>
</dbReference>
<dbReference type="PROSITE" id="PS51186">
    <property type="entry name" value="GNAT"/>
    <property type="match status" value="1"/>
</dbReference>
<sequence length="160" mass="17591">MYTFIPASASQPGIRTLIAALDAYQTQLYPAESNHLLDLATLPPESVIMQAIVHTSGEVVGCGAIVLNDDGTGEMKRVYIDARHRGQQLGDKLLNALEAAAVARECHTLRLETGIKQQSAVRLYTRCGYQQREAFAPYAEDPLSIFMEKRLTADRLSALQ</sequence>
<evidence type="ECO:0000313" key="4">
    <source>
        <dbReference type="EMBL" id="BDD51061.1"/>
    </source>
</evidence>
<dbReference type="CDD" id="cd04301">
    <property type="entry name" value="NAT_SF"/>
    <property type="match status" value="1"/>
</dbReference>